<dbReference type="AlphaFoldDB" id="A0A127JXT4"/>
<dbReference type="Proteomes" id="UP000070433">
    <property type="component" value="Chromosome"/>
</dbReference>
<sequence length="348" mass="38527">MLWDIFCKVIDNHGDIGVCWRLAAELARRGERVRLRVDDSSALAWMAPHGQPGVEVMPWSPEPGPGDAVIEAFGCELPPAFQAELAALARARGRQPAWINLEYLTAESFAERSHGLPSPVMSGPAAGLTKRFFYPGFTASTGGLLREQDLARRQAAFDSAAWLQRMGLQRGSERLVSLFCYEPPGLEPWLRQLADAETPTRLLVTAGRAASAVRAALERLPPSPQLRVSWLPLLAQSEFDHLLWSCDANFVRGEDSLVRALWAGRPFVWQIYPQHDDAHHAKLRAFLDWMQAPSGLRRFHEAWSGVGGELPVFDSAAWTDSVSAARARLLAQDELASQLLGFVADFRP</sequence>
<dbReference type="RefSeq" id="WP_061502854.1">
    <property type="nucleotide sequence ID" value="NZ_CP010951.1"/>
</dbReference>
<dbReference type="GO" id="GO:0106361">
    <property type="term" value="F:protein-arginine rhamnosyltransferase activity"/>
    <property type="evidence" value="ECO:0007669"/>
    <property type="project" value="InterPro"/>
</dbReference>
<evidence type="ECO:0000256" key="7">
    <source>
        <dbReference type="ARBA" id="ARBA00048472"/>
    </source>
</evidence>
<keyword evidence="9" id="KW-1185">Reference proteome</keyword>
<evidence type="ECO:0000256" key="6">
    <source>
        <dbReference type="ARBA" id="ARBA00030025"/>
    </source>
</evidence>
<evidence type="ECO:0000256" key="1">
    <source>
        <dbReference type="ARBA" id="ARBA00022676"/>
    </source>
</evidence>
<reference evidence="8 9" key="1">
    <citation type="journal article" date="2014" name="Int. J. Syst. Evol. Microbiol.">
        <title>Ramlibacter solisilvae sp. nov., isolated from forest soil, and emended description of the genus Ramlibacter.</title>
        <authorList>
            <person name="Lee H.J."/>
            <person name="Lee S.H."/>
            <person name="Lee S.S."/>
            <person name="Lee J.S."/>
            <person name="Kim Y."/>
            <person name="Kim S.C."/>
            <person name="Jeon C.O."/>
        </authorList>
    </citation>
    <scope>NUCLEOTIDE SEQUENCE [LARGE SCALE GENOMIC DNA]</scope>
    <source>
        <strain evidence="8 9">5-10</strain>
    </source>
</reference>
<dbReference type="EMBL" id="CP010951">
    <property type="protein sequence ID" value="AMO24715.1"/>
    <property type="molecule type" value="Genomic_DNA"/>
</dbReference>
<gene>
    <name evidence="8" type="ORF">UC35_20085</name>
</gene>
<comment type="catalytic activity">
    <reaction evidence="7">
        <text>dTDP-beta-L-rhamnose + L-arginyl-[protein] = N(omega)-(alpha-L-rhamnosyl)-L-arginyl-[protein] + dTDP + H(+)</text>
        <dbReference type="Rhea" id="RHEA:66692"/>
        <dbReference type="Rhea" id="RHEA-COMP:10532"/>
        <dbReference type="Rhea" id="RHEA-COMP:17096"/>
        <dbReference type="ChEBI" id="CHEBI:15378"/>
        <dbReference type="ChEBI" id="CHEBI:29965"/>
        <dbReference type="ChEBI" id="CHEBI:57510"/>
        <dbReference type="ChEBI" id="CHEBI:58369"/>
        <dbReference type="ChEBI" id="CHEBI:167445"/>
    </reaction>
    <physiologicalReaction direction="left-to-right" evidence="7">
        <dbReference type="Rhea" id="RHEA:66693"/>
    </physiologicalReaction>
</comment>
<dbReference type="PATRIC" id="fig|94132.3.peg.4100"/>
<evidence type="ECO:0000256" key="4">
    <source>
        <dbReference type="ARBA" id="ARBA00024346"/>
    </source>
</evidence>
<dbReference type="InterPro" id="IPR016633">
    <property type="entry name" value="EarP"/>
</dbReference>
<evidence type="ECO:0000256" key="5">
    <source>
        <dbReference type="ARBA" id="ARBA00024416"/>
    </source>
</evidence>
<keyword evidence="2" id="KW-0808">Transferase</keyword>
<protein>
    <recommendedName>
        <fullName evidence="5">Protein-arginine rhamnosyltransferase</fullName>
    </recommendedName>
    <alternativeName>
        <fullName evidence="6">EF-P arginine rhamnosyltransferase</fullName>
    </alternativeName>
</protein>
<name>A0A127JXT4_9BURK</name>
<evidence type="ECO:0000313" key="9">
    <source>
        <dbReference type="Proteomes" id="UP000070433"/>
    </source>
</evidence>
<evidence type="ECO:0000256" key="2">
    <source>
        <dbReference type="ARBA" id="ARBA00022679"/>
    </source>
</evidence>
<comment type="similarity">
    <text evidence="4">Belongs to the glycosyltransferase 104 family.</text>
</comment>
<evidence type="ECO:0000313" key="8">
    <source>
        <dbReference type="EMBL" id="AMO24715.1"/>
    </source>
</evidence>
<keyword evidence="1" id="KW-0328">Glycosyltransferase</keyword>
<dbReference type="Pfam" id="PF10093">
    <property type="entry name" value="EarP"/>
    <property type="match status" value="1"/>
</dbReference>
<dbReference type="OrthoDB" id="209085at2"/>
<dbReference type="NCBIfam" id="TIGR03837">
    <property type="entry name" value="efp_Arg_rhamno"/>
    <property type="match status" value="1"/>
</dbReference>
<proteinExistence type="inferred from homology"/>
<comment type="function">
    <text evidence="3">Protein-arginine rhamnosyltransferase that catalyzes the transfer of a single rhamnose to elongation factor P (EF-P) on 'Lys-32', a modification required for EF-P-dependent rescue of polyproline stalled ribosomes.</text>
</comment>
<accession>A0A127JXT4</accession>
<organism evidence="8 9">
    <name type="scientific">Ramlibacter tataouinensis</name>
    <dbReference type="NCBI Taxonomy" id="94132"/>
    <lineage>
        <taxon>Bacteria</taxon>
        <taxon>Pseudomonadati</taxon>
        <taxon>Pseudomonadota</taxon>
        <taxon>Betaproteobacteria</taxon>
        <taxon>Burkholderiales</taxon>
        <taxon>Comamonadaceae</taxon>
        <taxon>Ramlibacter</taxon>
    </lineage>
</organism>
<evidence type="ECO:0000256" key="3">
    <source>
        <dbReference type="ARBA" id="ARBA00024303"/>
    </source>
</evidence>